<evidence type="ECO:0008006" key="3">
    <source>
        <dbReference type="Google" id="ProtNLM"/>
    </source>
</evidence>
<dbReference type="RefSeq" id="WP_342695522.1">
    <property type="nucleotide sequence ID" value="NZ_JBCGDO010000006.1"/>
</dbReference>
<accession>A0ABU9N6A9</accession>
<comment type="caution">
    <text evidence="1">The sequence shown here is derived from an EMBL/GenBank/DDBJ whole genome shotgun (WGS) entry which is preliminary data.</text>
</comment>
<dbReference type="EMBL" id="JBCGDO010000006">
    <property type="protein sequence ID" value="MEM0542302.1"/>
    <property type="molecule type" value="Genomic_DNA"/>
</dbReference>
<gene>
    <name evidence="1" type="ORF">WFZ85_06715</name>
</gene>
<sequence>MNLQATKMELIEMLISTRKVTVLNKIKAILEEEQDTLTKEDYEIIDARRERHLKGESDSFTWEQAKQKIQRI</sequence>
<name>A0ABU9N6A9_9FLAO</name>
<evidence type="ECO:0000313" key="2">
    <source>
        <dbReference type="Proteomes" id="UP001460072"/>
    </source>
</evidence>
<proteinExistence type="predicted"/>
<organism evidence="1 2">
    <name type="scientific">Flavobacterium aureirubrum</name>
    <dbReference type="NCBI Taxonomy" id="3133147"/>
    <lineage>
        <taxon>Bacteria</taxon>
        <taxon>Pseudomonadati</taxon>
        <taxon>Bacteroidota</taxon>
        <taxon>Flavobacteriia</taxon>
        <taxon>Flavobacteriales</taxon>
        <taxon>Flavobacteriaceae</taxon>
        <taxon>Flavobacterium</taxon>
    </lineage>
</organism>
<dbReference type="Proteomes" id="UP001460072">
    <property type="component" value="Unassembled WGS sequence"/>
</dbReference>
<protein>
    <recommendedName>
        <fullName evidence="3">Addiction module component</fullName>
    </recommendedName>
</protein>
<reference evidence="1 2" key="1">
    <citation type="submission" date="2024-03" db="EMBL/GenBank/DDBJ databases">
        <title>Two novel species of the genus Flavobacterium exhibiting potentially degradation of complex polysaccharides.</title>
        <authorList>
            <person name="Lian X."/>
        </authorList>
    </citation>
    <scope>NUCLEOTIDE SEQUENCE [LARGE SCALE GENOMIC DNA]</scope>
    <source>
        <strain evidence="2">j3</strain>
    </source>
</reference>
<keyword evidence="2" id="KW-1185">Reference proteome</keyword>
<evidence type="ECO:0000313" key="1">
    <source>
        <dbReference type="EMBL" id="MEM0542302.1"/>
    </source>
</evidence>